<keyword evidence="2" id="KW-1185">Reference proteome</keyword>
<dbReference type="Gene3D" id="3.40.630.30">
    <property type="match status" value="1"/>
</dbReference>
<gene>
    <name evidence="1" type="ORF">THSYN_08200</name>
</gene>
<dbReference type="Pfam" id="PF13444">
    <property type="entry name" value="Acetyltransf_5"/>
    <property type="match status" value="1"/>
</dbReference>
<dbReference type="KEGG" id="tsy:THSYN_08200"/>
<proteinExistence type="predicted"/>
<dbReference type="NCBIfam" id="TIGR03694">
    <property type="entry name" value="exosort_acyl"/>
    <property type="match status" value="1"/>
</dbReference>
<dbReference type="SUPFAM" id="SSF55729">
    <property type="entry name" value="Acyl-CoA N-acyltransferases (Nat)"/>
    <property type="match status" value="1"/>
</dbReference>
<dbReference type="RefSeq" id="WP_100918712.1">
    <property type="nucleotide sequence ID" value="NZ_CP020370.1"/>
</dbReference>
<dbReference type="AlphaFoldDB" id="A0A2K8U5S3"/>
<evidence type="ECO:0000313" key="2">
    <source>
        <dbReference type="Proteomes" id="UP000232638"/>
    </source>
</evidence>
<evidence type="ECO:0000313" key="1">
    <source>
        <dbReference type="EMBL" id="AUB80932.1"/>
    </source>
</evidence>
<dbReference type="OrthoDB" id="582214at2"/>
<accession>A0A2K8U5S3</accession>
<dbReference type="Proteomes" id="UP000232638">
    <property type="component" value="Chromosome"/>
</dbReference>
<sequence length="249" mass="28152">MTTETKKTLDSFPDYFSIKAAVTAAERGETYRIRYRVYCEEFGYEPADRFPDRMETDAFDLTAAHCLITHTASGMPAGCVRICPGWIAGAEQEMPYEQCCAASLDRRAMTAVGAPRDKVCEASRFAVDAAFRRRSGESLTRFGEITALDLSDTERRTFPMLSAALMLAATAQAEILDRPYVFAVMEPFLPRLLQRSRLLMRRMGQDVNHHGIRAVYFSHSHVFVEAMEHGDFRDLYGWIHTQVRSTLPG</sequence>
<protein>
    <recommendedName>
        <fullName evidence="3">PEP-CTERM/exosortase system-associated acyltransferase</fullName>
    </recommendedName>
</protein>
<dbReference type="EMBL" id="CP020370">
    <property type="protein sequence ID" value="AUB80932.1"/>
    <property type="molecule type" value="Genomic_DNA"/>
</dbReference>
<reference evidence="1 2" key="1">
    <citation type="submission" date="2017-03" db="EMBL/GenBank/DDBJ databases">
        <title>Complete genome sequence of Candidatus 'Thiodictyon syntrophicum' sp. nov. strain Cad16T, a photolithoautotroph purple sulfur bacterium isolated from an alpine meromictic lake.</title>
        <authorList>
            <person name="Luedin S.M."/>
            <person name="Pothier J.F."/>
            <person name="Danza F."/>
            <person name="Storelli N."/>
            <person name="Wittwer M."/>
            <person name="Tonolla M."/>
        </authorList>
    </citation>
    <scope>NUCLEOTIDE SEQUENCE [LARGE SCALE GENOMIC DNA]</scope>
    <source>
        <strain evidence="1 2">Cad16T</strain>
    </source>
</reference>
<dbReference type="InterPro" id="IPR022484">
    <property type="entry name" value="PEP-CTERM/exosrtase_acylTfrase"/>
</dbReference>
<evidence type="ECO:0008006" key="3">
    <source>
        <dbReference type="Google" id="ProtNLM"/>
    </source>
</evidence>
<dbReference type="InterPro" id="IPR016181">
    <property type="entry name" value="Acyl_CoA_acyltransferase"/>
</dbReference>
<organism evidence="1 2">
    <name type="scientific">Candidatus Thiodictyon syntrophicum</name>
    <dbReference type="NCBI Taxonomy" id="1166950"/>
    <lineage>
        <taxon>Bacteria</taxon>
        <taxon>Pseudomonadati</taxon>
        <taxon>Pseudomonadota</taxon>
        <taxon>Gammaproteobacteria</taxon>
        <taxon>Chromatiales</taxon>
        <taxon>Chromatiaceae</taxon>
        <taxon>Thiodictyon</taxon>
    </lineage>
</organism>
<name>A0A2K8U5S3_9GAMM</name>